<accession>A0AAV2S7G1</accession>
<sequence>SVGLRRFSCLTLFIWLLNVLGTQALLLGVVRSNIDFIQFWGPLSFNLSNGSLGKTLGCQRLLFSSCLADVLVLFSRTLFLTSILADIHLSVKPLRLGRKCLVMALTTDDVLGLLWNFSSSNSNSLRPDI</sequence>
<dbReference type="Proteomes" id="UP001497623">
    <property type="component" value="Unassembled WGS sequence"/>
</dbReference>
<name>A0AAV2S7G1_MEGNR</name>
<organism evidence="2 3">
    <name type="scientific">Meganyctiphanes norvegica</name>
    <name type="common">Northern krill</name>
    <name type="synonym">Thysanopoda norvegica</name>
    <dbReference type="NCBI Taxonomy" id="48144"/>
    <lineage>
        <taxon>Eukaryota</taxon>
        <taxon>Metazoa</taxon>
        <taxon>Ecdysozoa</taxon>
        <taxon>Arthropoda</taxon>
        <taxon>Crustacea</taxon>
        <taxon>Multicrustacea</taxon>
        <taxon>Malacostraca</taxon>
        <taxon>Eumalacostraca</taxon>
        <taxon>Eucarida</taxon>
        <taxon>Euphausiacea</taxon>
        <taxon>Euphausiidae</taxon>
        <taxon>Meganyctiphanes</taxon>
    </lineage>
</organism>
<keyword evidence="1" id="KW-0472">Membrane</keyword>
<comment type="caution">
    <text evidence="2">The sequence shown here is derived from an EMBL/GenBank/DDBJ whole genome shotgun (WGS) entry which is preliminary data.</text>
</comment>
<evidence type="ECO:0000256" key="1">
    <source>
        <dbReference type="SAM" id="Phobius"/>
    </source>
</evidence>
<evidence type="ECO:0008006" key="4">
    <source>
        <dbReference type="Google" id="ProtNLM"/>
    </source>
</evidence>
<keyword evidence="1" id="KW-1133">Transmembrane helix</keyword>
<dbReference type="EMBL" id="CAXKWB010047168">
    <property type="protein sequence ID" value="CAL4164955.1"/>
    <property type="molecule type" value="Genomic_DNA"/>
</dbReference>
<proteinExistence type="predicted"/>
<feature type="non-terminal residue" evidence="2">
    <location>
        <position position="1"/>
    </location>
</feature>
<protein>
    <recommendedName>
        <fullName evidence="4">Vomeronasal type-1 receptor</fullName>
    </recommendedName>
</protein>
<evidence type="ECO:0000313" key="3">
    <source>
        <dbReference type="Proteomes" id="UP001497623"/>
    </source>
</evidence>
<keyword evidence="1" id="KW-0812">Transmembrane</keyword>
<feature type="transmembrane region" description="Helical" evidence="1">
    <location>
        <begin position="12"/>
        <end position="30"/>
    </location>
</feature>
<keyword evidence="3" id="KW-1185">Reference proteome</keyword>
<evidence type="ECO:0000313" key="2">
    <source>
        <dbReference type="EMBL" id="CAL4164955.1"/>
    </source>
</evidence>
<dbReference type="AlphaFoldDB" id="A0AAV2S7G1"/>
<gene>
    <name evidence="2" type="ORF">MNOR_LOCUS33198</name>
</gene>
<reference evidence="2 3" key="1">
    <citation type="submission" date="2024-05" db="EMBL/GenBank/DDBJ databases">
        <authorList>
            <person name="Wallberg A."/>
        </authorList>
    </citation>
    <scope>NUCLEOTIDE SEQUENCE [LARGE SCALE GENOMIC DNA]</scope>
</reference>